<evidence type="ECO:0000313" key="2">
    <source>
        <dbReference type="Proteomes" id="UP001160148"/>
    </source>
</evidence>
<evidence type="ECO:0000313" key="1">
    <source>
        <dbReference type="EMBL" id="CAI6373045.1"/>
    </source>
</evidence>
<dbReference type="Proteomes" id="UP001160148">
    <property type="component" value="Unassembled WGS sequence"/>
</dbReference>
<dbReference type="AlphaFoldDB" id="A0AAV0XWU5"/>
<dbReference type="EMBL" id="CARXXK010001085">
    <property type="protein sequence ID" value="CAI6373045.1"/>
    <property type="molecule type" value="Genomic_DNA"/>
</dbReference>
<protein>
    <submittedName>
        <fullName evidence="1">Uncharacterized protein</fullName>
    </submittedName>
</protein>
<keyword evidence="2" id="KW-1185">Reference proteome</keyword>
<sequence length="103" mass="11869">MNSIRTAPTKNTHATWVYAVRFDLSCISLAKNRKESNWQYNKTVFGLDRTTINQTGTTDENQTNNVEAFGTAFYIYERSTIQTLDGGERFRLTCTLRTSLKFQ</sequence>
<gene>
    <name evidence="1" type="ORF">MEUPH1_LOCUS26845</name>
</gene>
<accession>A0AAV0XWU5</accession>
<name>A0AAV0XWU5_9HEMI</name>
<proteinExistence type="predicted"/>
<comment type="caution">
    <text evidence="1">The sequence shown here is derived from an EMBL/GenBank/DDBJ whole genome shotgun (WGS) entry which is preliminary data.</text>
</comment>
<organism evidence="1 2">
    <name type="scientific">Macrosiphum euphorbiae</name>
    <name type="common">potato aphid</name>
    <dbReference type="NCBI Taxonomy" id="13131"/>
    <lineage>
        <taxon>Eukaryota</taxon>
        <taxon>Metazoa</taxon>
        <taxon>Ecdysozoa</taxon>
        <taxon>Arthropoda</taxon>
        <taxon>Hexapoda</taxon>
        <taxon>Insecta</taxon>
        <taxon>Pterygota</taxon>
        <taxon>Neoptera</taxon>
        <taxon>Paraneoptera</taxon>
        <taxon>Hemiptera</taxon>
        <taxon>Sternorrhyncha</taxon>
        <taxon>Aphidomorpha</taxon>
        <taxon>Aphidoidea</taxon>
        <taxon>Aphididae</taxon>
        <taxon>Macrosiphini</taxon>
        <taxon>Macrosiphum</taxon>
    </lineage>
</organism>
<reference evidence="1 2" key="1">
    <citation type="submission" date="2023-01" db="EMBL/GenBank/DDBJ databases">
        <authorList>
            <person name="Whitehead M."/>
        </authorList>
    </citation>
    <scope>NUCLEOTIDE SEQUENCE [LARGE SCALE GENOMIC DNA]</scope>
</reference>